<dbReference type="RefSeq" id="WP_338228640.1">
    <property type="nucleotide sequence ID" value="NZ_BTPE01000006.1"/>
</dbReference>
<dbReference type="InterPro" id="IPR050595">
    <property type="entry name" value="Bact_response_regulator"/>
</dbReference>
<dbReference type="PROSITE" id="PS50110">
    <property type="entry name" value="RESPONSE_REGULATORY"/>
    <property type="match status" value="1"/>
</dbReference>
<dbReference type="PANTHER" id="PTHR44591">
    <property type="entry name" value="STRESS RESPONSE REGULATOR PROTEIN 1"/>
    <property type="match status" value="1"/>
</dbReference>
<name>A0ABQ6Q0V4_9BACT</name>
<dbReference type="EMBL" id="BTPE01000006">
    <property type="protein sequence ID" value="GMQ33804.1"/>
    <property type="molecule type" value="Genomic_DNA"/>
</dbReference>
<evidence type="ECO:0000256" key="1">
    <source>
        <dbReference type="ARBA" id="ARBA00022553"/>
    </source>
</evidence>
<comment type="caution">
    <text evidence="4">The sequence shown here is derived from an EMBL/GenBank/DDBJ whole genome shotgun (WGS) entry which is preliminary data.</text>
</comment>
<evidence type="ECO:0000256" key="2">
    <source>
        <dbReference type="PROSITE-ProRule" id="PRU00169"/>
    </source>
</evidence>
<gene>
    <name evidence="4" type="ORF">Ataiwa_20760</name>
</gene>
<feature type="modified residue" description="4-aspartylphosphate" evidence="2">
    <location>
        <position position="54"/>
    </location>
</feature>
<keyword evidence="5" id="KW-1185">Reference proteome</keyword>
<dbReference type="Gene3D" id="3.40.50.2300">
    <property type="match status" value="1"/>
</dbReference>
<dbReference type="InterPro" id="IPR011006">
    <property type="entry name" value="CheY-like_superfamily"/>
</dbReference>
<dbReference type="Proteomes" id="UP001307705">
    <property type="component" value="Unassembled WGS sequence"/>
</dbReference>
<evidence type="ECO:0000259" key="3">
    <source>
        <dbReference type="PROSITE" id="PS50110"/>
    </source>
</evidence>
<dbReference type="Pfam" id="PF00072">
    <property type="entry name" value="Response_reg"/>
    <property type="match status" value="1"/>
</dbReference>
<dbReference type="SUPFAM" id="SSF52172">
    <property type="entry name" value="CheY-like"/>
    <property type="match status" value="1"/>
</dbReference>
<protein>
    <recommendedName>
        <fullName evidence="3">Response regulatory domain-containing protein</fullName>
    </recommendedName>
</protein>
<proteinExistence type="predicted"/>
<sequence>MNTILIIEKHDLMRMFLLNLLGGEYNVYAVSSPQEAIAWLKSGNADLILGGFVDYQLPPDALLIKEYVQSKNIPWIVLTEQDKSEQRIKAFSLGAKDCVSKPFNPVELKLRIQSQFSQFSFSRSLVSVA</sequence>
<reference evidence="4 5" key="1">
    <citation type="submission" date="2023-08" db="EMBL/GenBank/DDBJ databases">
        <title>Draft genome sequence of Algoriphagus taiwanensis.</title>
        <authorList>
            <person name="Takatani N."/>
            <person name="Hosokawa M."/>
            <person name="Sawabe T."/>
        </authorList>
    </citation>
    <scope>NUCLEOTIDE SEQUENCE [LARGE SCALE GENOMIC DNA]</scope>
    <source>
        <strain evidence="4 5">JCM 19755</strain>
    </source>
</reference>
<organism evidence="4 5">
    <name type="scientific">Algoriphagus taiwanensis</name>
    <dbReference type="NCBI Taxonomy" id="1445656"/>
    <lineage>
        <taxon>Bacteria</taxon>
        <taxon>Pseudomonadati</taxon>
        <taxon>Bacteroidota</taxon>
        <taxon>Cytophagia</taxon>
        <taxon>Cytophagales</taxon>
        <taxon>Cyclobacteriaceae</taxon>
        <taxon>Algoriphagus</taxon>
    </lineage>
</organism>
<evidence type="ECO:0000313" key="5">
    <source>
        <dbReference type="Proteomes" id="UP001307705"/>
    </source>
</evidence>
<dbReference type="SMART" id="SM00448">
    <property type="entry name" value="REC"/>
    <property type="match status" value="1"/>
</dbReference>
<evidence type="ECO:0000313" key="4">
    <source>
        <dbReference type="EMBL" id="GMQ33804.1"/>
    </source>
</evidence>
<feature type="domain" description="Response regulatory" evidence="3">
    <location>
        <begin position="3"/>
        <end position="116"/>
    </location>
</feature>
<dbReference type="PANTHER" id="PTHR44591:SF3">
    <property type="entry name" value="RESPONSE REGULATORY DOMAIN-CONTAINING PROTEIN"/>
    <property type="match status" value="1"/>
</dbReference>
<keyword evidence="1 2" id="KW-0597">Phosphoprotein</keyword>
<dbReference type="InterPro" id="IPR001789">
    <property type="entry name" value="Sig_transdc_resp-reg_receiver"/>
</dbReference>
<accession>A0ABQ6Q0V4</accession>